<evidence type="ECO:0000313" key="15">
    <source>
        <dbReference type="Proteomes" id="UP000326565"/>
    </source>
</evidence>
<dbReference type="InterPro" id="IPR044066">
    <property type="entry name" value="TRIAD_supradom"/>
</dbReference>
<keyword evidence="15" id="KW-1185">Reference proteome</keyword>
<feature type="domain" description="RING-type" evidence="12">
    <location>
        <begin position="96"/>
        <end position="154"/>
    </location>
</feature>
<dbReference type="InterPro" id="IPR002867">
    <property type="entry name" value="IBR_dom"/>
</dbReference>
<evidence type="ECO:0000256" key="5">
    <source>
        <dbReference type="ARBA" id="ARBA00022723"/>
    </source>
</evidence>
<dbReference type="PROSITE" id="PS50089">
    <property type="entry name" value="ZF_RING_2"/>
    <property type="match status" value="1"/>
</dbReference>
<comment type="pathway">
    <text evidence="2">Protein modification; protein ubiquitination.</text>
</comment>
<organism evidence="14 15">
    <name type="scientific">Aspergillus leporis</name>
    <dbReference type="NCBI Taxonomy" id="41062"/>
    <lineage>
        <taxon>Eukaryota</taxon>
        <taxon>Fungi</taxon>
        <taxon>Dikarya</taxon>
        <taxon>Ascomycota</taxon>
        <taxon>Pezizomycotina</taxon>
        <taxon>Eurotiomycetes</taxon>
        <taxon>Eurotiomycetidae</taxon>
        <taxon>Eurotiales</taxon>
        <taxon>Aspergillaceae</taxon>
        <taxon>Aspergillus</taxon>
        <taxon>Aspergillus subgen. Circumdati</taxon>
    </lineage>
</organism>
<dbReference type="Proteomes" id="UP000326565">
    <property type="component" value="Unassembled WGS sequence"/>
</dbReference>
<evidence type="ECO:0000256" key="3">
    <source>
        <dbReference type="ARBA" id="ARBA00012251"/>
    </source>
</evidence>
<dbReference type="Gene3D" id="1.20.120.1750">
    <property type="match status" value="1"/>
</dbReference>
<proteinExistence type="predicted"/>
<keyword evidence="9" id="KW-0862">Zinc</keyword>
<dbReference type="EMBL" id="ML732245">
    <property type="protein sequence ID" value="KAB8072510.1"/>
    <property type="molecule type" value="Genomic_DNA"/>
</dbReference>
<evidence type="ECO:0000256" key="9">
    <source>
        <dbReference type="ARBA" id="ARBA00022833"/>
    </source>
</evidence>
<gene>
    <name evidence="14" type="ORF">BDV29DRAFT_150010</name>
</gene>
<dbReference type="EC" id="2.3.2.31" evidence="3"/>
<feature type="domain" description="RING-type" evidence="13">
    <location>
        <begin position="92"/>
        <end position="318"/>
    </location>
</feature>
<dbReference type="InterPro" id="IPR001841">
    <property type="entry name" value="Znf_RING"/>
</dbReference>
<sequence length="318" mass="35062">MSTPISSHDFNEGPPSSSRRQLGRQYHSPDNLPSEDVTTEMLRSRITWPDDTESCWSDAATADAVLSLLRKEPVVSPSSDTSGSGRGTPDQLRLPCAVCFKYLRNDSYPDSLIAAGCDHSAMSGMQICKNCLRRSLDIQFSSSNLGPLTCPLCHKQLSNEEIQAWASKETFDAYDQMQTWQILEEDAEFVTCIRQDCGYGQLHAGGLEDPIVICGSCGTRTCFIHRHSVWHDGLTCSEYEEFIHDEGDDAEGHSGLQTHCQVLPDVHALKYGSSDWTIEEAMSMRTIAETARPCPSCHAATERSGGCKHMICTCVAVQ</sequence>
<dbReference type="SMART" id="SM00647">
    <property type="entry name" value="IBR"/>
    <property type="match status" value="1"/>
</dbReference>
<reference evidence="14 15" key="1">
    <citation type="submission" date="2019-04" db="EMBL/GenBank/DDBJ databases">
        <title>Friends and foes A comparative genomics study of 23 Aspergillus species from section Flavi.</title>
        <authorList>
            <consortium name="DOE Joint Genome Institute"/>
            <person name="Kjaerbolling I."/>
            <person name="Vesth T."/>
            <person name="Frisvad J.C."/>
            <person name="Nybo J.L."/>
            <person name="Theobald S."/>
            <person name="Kildgaard S."/>
            <person name="Isbrandt T."/>
            <person name="Kuo A."/>
            <person name="Sato A."/>
            <person name="Lyhne E.K."/>
            <person name="Kogle M.E."/>
            <person name="Wiebenga A."/>
            <person name="Kun R.S."/>
            <person name="Lubbers R.J."/>
            <person name="Makela M.R."/>
            <person name="Barry K."/>
            <person name="Chovatia M."/>
            <person name="Clum A."/>
            <person name="Daum C."/>
            <person name="Haridas S."/>
            <person name="He G."/>
            <person name="LaButti K."/>
            <person name="Lipzen A."/>
            <person name="Mondo S."/>
            <person name="Riley R."/>
            <person name="Salamov A."/>
            <person name="Simmons B.A."/>
            <person name="Magnuson J.K."/>
            <person name="Henrissat B."/>
            <person name="Mortensen U.H."/>
            <person name="Larsen T.O."/>
            <person name="Devries R.P."/>
            <person name="Grigoriev I.V."/>
            <person name="Machida M."/>
            <person name="Baker S.E."/>
            <person name="Andersen M.R."/>
        </authorList>
    </citation>
    <scope>NUCLEOTIDE SEQUENCE [LARGE SCALE GENOMIC DNA]</scope>
    <source>
        <strain evidence="14 15">CBS 151.66</strain>
    </source>
</reference>
<feature type="compositionally biased region" description="Polar residues" evidence="11">
    <location>
        <begin position="1"/>
        <end position="20"/>
    </location>
</feature>
<dbReference type="GO" id="GO:0061630">
    <property type="term" value="F:ubiquitin protein ligase activity"/>
    <property type="evidence" value="ECO:0007669"/>
    <property type="project" value="UniProtKB-EC"/>
</dbReference>
<dbReference type="Pfam" id="PF01485">
    <property type="entry name" value="IBR"/>
    <property type="match status" value="1"/>
</dbReference>
<keyword evidence="6" id="KW-0677">Repeat</keyword>
<dbReference type="InterPro" id="IPR013083">
    <property type="entry name" value="Znf_RING/FYVE/PHD"/>
</dbReference>
<name>A0A5N5WZF0_9EURO</name>
<accession>A0A5N5WZF0</accession>
<evidence type="ECO:0000259" key="13">
    <source>
        <dbReference type="PROSITE" id="PS51873"/>
    </source>
</evidence>
<evidence type="ECO:0000256" key="11">
    <source>
        <dbReference type="SAM" id="MobiDB-lite"/>
    </source>
</evidence>
<keyword evidence="5" id="KW-0479">Metal-binding</keyword>
<dbReference type="SUPFAM" id="SSF57850">
    <property type="entry name" value="RING/U-box"/>
    <property type="match status" value="3"/>
</dbReference>
<comment type="catalytic activity">
    <reaction evidence="1">
        <text>[E2 ubiquitin-conjugating enzyme]-S-ubiquitinyl-L-cysteine + [acceptor protein]-L-lysine = [E2 ubiquitin-conjugating enzyme]-L-cysteine + [acceptor protein]-N(6)-ubiquitinyl-L-lysine.</text>
        <dbReference type="EC" id="2.3.2.31"/>
    </reaction>
</comment>
<keyword evidence="4" id="KW-0808">Transferase</keyword>
<evidence type="ECO:0000313" key="14">
    <source>
        <dbReference type="EMBL" id="KAB8072510.1"/>
    </source>
</evidence>
<dbReference type="AlphaFoldDB" id="A0A5N5WZF0"/>
<dbReference type="Pfam" id="PF22605">
    <property type="entry name" value="IBR_2"/>
    <property type="match status" value="1"/>
</dbReference>
<evidence type="ECO:0000259" key="12">
    <source>
        <dbReference type="PROSITE" id="PS50089"/>
    </source>
</evidence>
<keyword evidence="7 10" id="KW-0863">Zinc-finger</keyword>
<evidence type="ECO:0000256" key="2">
    <source>
        <dbReference type="ARBA" id="ARBA00004906"/>
    </source>
</evidence>
<evidence type="ECO:0000256" key="7">
    <source>
        <dbReference type="ARBA" id="ARBA00022771"/>
    </source>
</evidence>
<dbReference type="InterPro" id="IPR031127">
    <property type="entry name" value="E3_UB_ligase_RBR"/>
</dbReference>
<dbReference type="OrthoDB" id="1431934at2759"/>
<evidence type="ECO:0000256" key="8">
    <source>
        <dbReference type="ARBA" id="ARBA00022786"/>
    </source>
</evidence>
<feature type="region of interest" description="Disordered" evidence="11">
    <location>
        <begin position="1"/>
        <end position="37"/>
    </location>
</feature>
<dbReference type="PROSITE" id="PS51873">
    <property type="entry name" value="TRIAD"/>
    <property type="match status" value="1"/>
</dbReference>
<dbReference type="GO" id="GO:0008270">
    <property type="term" value="F:zinc ion binding"/>
    <property type="evidence" value="ECO:0007669"/>
    <property type="project" value="UniProtKB-KW"/>
</dbReference>
<evidence type="ECO:0000256" key="10">
    <source>
        <dbReference type="PROSITE-ProRule" id="PRU00175"/>
    </source>
</evidence>
<evidence type="ECO:0000256" key="4">
    <source>
        <dbReference type="ARBA" id="ARBA00022679"/>
    </source>
</evidence>
<protein>
    <recommendedName>
        <fullName evidence="3">RBR-type E3 ubiquitin transferase</fullName>
        <ecNumber evidence="3">2.3.2.31</ecNumber>
    </recommendedName>
</protein>
<dbReference type="PANTHER" id="PTHR11685">
    <property type="entry name" value="RBR FAMILY RING FINGER AND IBR DOMAIN-CONTAINING"/>
    <property type="match status" value="1"/>
</dbReference>
<dbReference type="InterPro" id="IPR054694">
    <property type="entry name" value="Parkin-like_IBR"/>
</dbReference>
<dbReference type="GO" id="GO:0016567">
    <property type="term" value="P:protein ubiquitination"/>
    <property type="evidence" value="ECO:0007669"/>
    <property type="project" value="InterPro"/>
</dbReference>
<dbReference type="CDD" id="cd20335">
    <property type="entry name" value="BRcat_RBR"/>
    <property type="match status" value="1"/>
</dbReference>
<evidence type="ECO:0000256" key="1">
    <source>
        <dbReference type="ARBA" id="ARBA00001798"/>
    </source>
</evidence>
<dbReference type="Gene3D" id="3.30.40.10">
    <property type="entry name" value="Zinc/RING finger domain, C3HC4 (zinc finger)"/>
    <property type="match status" value="1"/>
</dbReference>
<evidence type="ECO:0000256" key="6">
    <source>
        <dbReference type="ARBA" id="ARBA00022737"/>
    </source>
</evidence>
<keyword evidence="8" id="KW-0833">Ubl conjugation pathway</keyword>